<proteinExistence type="predicted"/>
<dbReference type="AlphaFoldDB" id="A0A1G2TIU4"/>
<feature type="transmembrane region" description="Helical" evidence="1">
    <location>
        <begin position="7"/>
        <end position="27"/>
    </location>
</feature>
<evidence type="ECO:0000256" key="1">
    <source>
        <dbReference type="SAM" id="Phobius"/>
    </source>
</evidence>
<organism evidence="2 3">
    <name type="scientific">Candidatus Zambryskibacteria bacterium RIFCSPHIGHO2_02_FULL_43_37</name>
    <dbReference type="NCBI Taxonomy" id="1802749"/>
    <lineage>
        <taxon>Bacteria</taxon>
        <taxon>Candidatus Zambryskiibacteriota</taxon>
    </lineage>
</organism>
<keyword evidence="1" id="KW-0812">Transmembrane</keyword>
<dbReference type="EMBL" id="MHVS01000005">
    <property type="protein sequence ID" value="OHA96589.1"/>
    <property type="molecule type" value="Genomic_DNA"/>
</dbReference>
<evidence type="ECO:0000313" key="2">
    <source>
        <dbReference type="EMBL" id="OHA96589.1"/>
    </source>
</evidence>
<dbReference type="Proteomes" id="UP000177279">
    <property type="component" value="Unassembled WGS sequence"/>
</dbReference>
<accession>A0A1G2TIU4</accession>
<reference evidence="2 3" key="1">
    <citation type="journal article" date="2016" name="Nat. Commun.">
        <title>Thousands of microbial genomes shed light on interconnected biogeochemical processes in an aquifer system.</title>
        <authorList>
            <person name="Anantharaman K."/>
            <person name="Brown C.T."/>
            <person name="Hug L.A."/>
            <person name="Sharon I."/>
            <person name="Castelle C.J."/>
            <person name="Probst A.J."/>
            <person name="Thomas B.C."/>
            <person name="Singh A."/>
            <person name="Wilkins M.J."/>
            <person name="Karaoz U."/>
            <person name="Brodie E.L."/>
            <person name="Williams K.H."/>
            <person name="Hubbard S.S."/>
            <person name="Banfield J.F."/>
        </authorList>
    </citation>
    <scope>NUCLEOTIDE SEQUENCE [LARGE SCALE GENOMIC DNA]</scope>
</reference>
<comment type="caution">
    <text evidence="2">The sequence shown here is derived from an EMBL/GenBank/DDBJ whole genome shotgun (WGS) entry which is preliminary data.</text>
</comment>
<protein>
    <submittedName>
        <fullName evidence="2">Uncharacterized protein</fullName>
    </submittedName>
</protein>
<evidence type="ECO:0000313" key="3">
    <source>
        <dbReference type="Proteomes" id="UP000177279"/>
    </source>
</evidence>
<sequence>METENNKFLLPGAIVVAGIIVALGLVLDVDEPRTPIAAQGKPVETEGLTLPVTWGDLGRQMVANGTIDPEKLQYAYEFDNKELEITRENAGRLLNVLWALGLSSKNEILEQGEMTDPRFGGVENFASTAGWTAARGSAMSHYSMHRYFELDSEQQNRVDRVSRDIYRPCCSNSAHFPDCNHGMAMLGLLELLASQGAGEEEMRNAALAVNSYWFPSRSSPGGCSIESGATPAPTKQSGCGL</sequence>
<keyword evidence="1" id="KW-0472">Membrane</keyword>
<name>A0A1G2TIU4_9BACT</name>
<gene>
    <name evidence="2" type="ORF">A3D49_01810</name>
</gene>
<keyword evidence="1" id="KW-1133">Transmembrane helix</keyword>